<dbReference type="RefSeq" id="WP_006064958.1">
    <property type="nucleotide sequence ID" value="NZ_CP031305.1"/>
</dbReference>
<feature type="domain" description="Metallo-beta-lactamase" evidence="6">
    <location>
        <begin position="14"/>
        <end position="171"/>
    </location>
</feature>
<dbReference type="Proteomes" id="UP000296822">
    <property type="component" value="Chromosome"/>
</dbReference>
<dbReference type="SUPFAM" id="SSF56281">
    <property type="entry name" value="Metallo-hydrolase/oxidoreductase"/>
    <property type="match status" value="1"/>
</dbReference>
<dbReference type="PANTHER" id="PTHR46233:SF3">
    <property type="entry name" value="HYDROXYACYLGLUTATHIONE HYDROLASE GLOC"/>
    <property type="match status" value="1"/>
</dbReference>
<evidence type="ECO:0000256" key="4">
    <source>
        <dbReference type="ARBA" id="ARBA00022833"/>
    </source>
</evidence>
<dbReference type="EMBL" id="CP031305">
    <property type="protein sequence ID" value="QCC54600.1"/>
    <property type="molecule type" value="Genomic_DNA"/>
</dbReference>
<dbReference type="KEGG" id="nbg:DV706_09050"/>
<proteinExistence type="predicted"/>
<keyword evidence="2" id="KW-0479">Metal-binding</keyword>
<reference evidence="7 8" key="1">
    <citation type="journal article" date="2019" name="Nat. Commun.">
        <title>A new type of DNA phosphorothioation-based antiviral system in archaea.</title>
        <authorList>
            <person name="Xiong L."/>
            <person name="Liu S."/>
            <person name="Chen S."/>
            <person name="Xiao Y."/>
            <person name="Zhu B."/>
            <person name="Gao Y."/>
            <person name="Zhang Y."/>
            <person name="Chen B."/>
            <person name="Luo J."/>
            <person name="Deng Z."/>
            <person name="Chen X."/>
            <person name="Wang L."/>
            <person name="Chen S."/>
        </authorList>
    </citation>
    <scope>NUCLEOTIDE SEQUENCE [LARGE SCALE GENOMIC DNA]</scope>
    <source>
        <strain evidence="7 8">JCM 10635</strain>
    </source>
</reference>
<evidence type="ECO:0000313" key="8">
    <source>
        <dbReference type="Proteomes" id="UP000296822"/>
    </source>
</evidence>
<dbReference type="Pfam" id="PF00753">
    <property type="entry name" value="Lactamase_B"/>
    <property type="match status" value="1"/>
</dbReference>
<evidence type="ECO:0000256" key="5">
    <source>
        <dbReference type="SAM" id="MobiDB-lite"/>
    </source>
</evidence>
<gene>
    <name evidence="7" type="ORF">DV706_09050</name>
</gene>
<protein>
    <submittedName>
        <fullName evidence="7">MBL fold metallo-hydrolase</fullName>
    </submittedName>
</protein>
<dbReference type="GO" id="GO:0046872">
    <property type="term" value="F:metal ion binding"/>
    <property type="evidence" value="ECO:0007669"/>
    <property type="project" value="UniProtKB-KW"/>
</dbReference>
<dbReference type="CDD" id="cd06262">
    <property type="entry name" value="metallo-hydrolase-like_MBL-fold"/>
    <property type="match status" value="1"/>
</dbReference>
<dbReference type="GO" id="GO:0016787">
    <property type="term" value="F:hydrolase activity"/>
    <property type="evidence" value="ECO:0007669"/>
    <property type="project" value="UniProtKB-KW"/>
</dbReference>
<evidence type="ECO:0000259" key="6">
    <source>
        <dbReference type="SMART" id="SM00849"/>
    </source>
</evidence>
<feature type="region of interest" description="Disordered" evidence="5">
    <location>
        <begin position="163"/>
        <end position="183"/>
    </location>
</feature>
<feature type="compositionally biased region" description="Low complexity" evidence="5">
    <location>
        <begin position="166"/>
        <end position="176"/>
    </location>
</feature>
<dbReference type="SMART" id="SM00849">
    <property type="entry name" value="Lactamase_B"/>
    <property type="match status" value="1"/>
</dbReference>
<evidence type="ECO:0000256" key="1">
    <source>
        <dbReference type="ARBA" id="ARBA00001947"/>
    </source>
</evidence>
<sequence>MDIHHVTEPAETFTCNAFLAVGEETTLVDAGAWDGVVDEIRTHTDELDAVVVTHQHGDHVAQLEAVCEAFDPDVYAYAEHPLRTHTIDDGDTVTIGDEAFDVVYTPGHADDHVSFVSETSLFSGDVVVHDDGAFDYGSFGRTDMAGQSRERLIESIENLLERLPDGGRASDASAASGDERSESAGVEHMYAGHGGVFHGDVRDVVETALGRAEKREPKYPDE</sequence>
<evidence type="ECO:0000256" key="3">
    <source>
        <dbReference type="ARBA" id="ARBA00022801"/>
    </source>
</evidence>
<organism evidence="7 8">
    <name type="scientific">Natronorubrum bangense</name>
    <dbReference type="NCBI Taxonomy" id="61858"/>
    <lineage>
        <taxon>Archaea</taxon>
        <taxon>Methanobacteriati</taxon>
        <taxon>Methanobacteriota</taxon>
        <taxon>Stenosarchaea group</taxon>
        <taxon>Halobacteria</taxon>
        <taxon>Halobacteriales</taxon>
        <taxon>Natrialbaceae</taxon>
        <taxon>Natronorubrum</taxon>
    </lineage>
</organism>
<dbReference type="InterPro" id="IPR001279">
    <property type="entry name" value="Metallo-B-lactamas"/>
</dbReference>
<dbReference type="PANTHER" id="PTHR46233">
    <property type="entry name" value="HYDROXYACYLGLUTATHIONE HYDROLASE GLOC"/>
    <property type="match status" value="1"/>
</dbReference>
<dbReference type="InterPro" id="IPR051453">
    <property type="entry name" value="MBL_Glyoxalase_II"/>
</dbReference>
<dbReference type="InterPro" id="IPR036866">
    <property type="entry name" value="RibonucZ/Hydroxyglut_hydro"/>
</dbReference>
<dbReference type="GeneID" id="39851399"/>
<comment type="cofactor">
    <cofactor evidence="1">
        <name>Zn(2+)</name>
        <dbReference type="ChEBI" id="CHEBI:29105"/>
    </cofactor>
</comment>
<keyword evidence="4" id="KW-0862">Zinc</keyword>
<evidence type="ECO:0000313" key="7">
    <source>
        <dbReference type="EMBL" id="QCC54600.1"/>
    </source>
</evidence>
<dbReference type="AlphaFoldDB" id="A0A4D6HLC4"/>
<evidence type="ECO:0000256" key="2">
    <source>
        <dbReference type="ARBA" id="ARBA00022723"/>
    </source>
</evidence>
<accession>A0A4D6HLC4</accession>
<keyword evidence="3 7" id="KW-0378">Hydrolase</keyword>
<name>A0A4D6HLC4_9EURY</name>
<dbReference type="Gene3D" id="3.60.15.10">
    <property type="entry name" value="Ribonuclease Z/Hydroxyacylglutathione hydrolase-like"/>
    <property type="match status" value="1"/>
</dbReference>